<evidence type="ECO:0000259" key="1">
    <source>
        <dbReference type="Pfam" id="PF00534"/>
    </source>
</evidence>
<name>A0A928VJQ4_9CYAN</name>
<protein>
    <submittedName>
        <fullName evidence="3">Glycosyltransferase</fullName>
    </submittedName>
</protein>
<dbReference type="Pfam" id="PF13439">
    <property type="entry name" value="Glyco_transf_4"/>
    <property type="match status" value="1"/>
</dbReference>
<proteinExistence type="predicted"/>
<gene>
    <name evidence="3" type="ORF">IQ266_03890</name>
</gene>
<evidence type="ECO:0000259" key="2">
    <source>
        <dbReference type="Pfam" id="PF13439"/>
    </source>
</evidence>
<evidence type="ECO:0000313" key="4">
    <source>
        <dbReference type="Proteomes" id="UP000625316"/>
    </source>
</evidence>
<dbReference type="InterPro" id="IPR050194">
    <property type="entry name" value="Glycosyltransferase_grp1"/>
</dbReference>
<comment type="caution">
    <text evidence="3">The sequence shown here is derived from an EMBL/GenBank/DDBJ whole genome shotgun (WGS) entry which is preliminary data.</text>
</comment>
<reference evidence="3" key="1">
    <citation type="submission" date="2020-10" db="EMBL/GenBank/DDBJ databases">
        <authorList>
            <person name="Castelo-Branco R."/>
            <person name="Eusebio N."/>
            <person name="Adriana R."/>
            <person name="Vieira A."/>
            <person name="Brugerolle De Fraissinette N."/>
            <person name="Rezende De Castro R."/>
            <person name="Schneider M.P."/>
            <person name="Vasconcelos V."/>
            <person name="Leao P.N."/>
        </authorList>
    </citation>
    <scope>NUCLEOTIDE SEQUENCE</scope>
    <source>
        <strain evidence="3">LEGE 11480</strain>
    </source>
</reference>
<dbReference type="GO" id="GO:0016757">
    <property type="term" value="F:glycosyltransferase activity"/>
    <property type="evidence" value="ECO:0007669"/>
    <property type="project" value="InterPro"/>
</dbReference>
<sequence>MKVLIVIPYIGSVYGGTSKSVSELANGLGSLGIQVDLITTNANGPDKLDVPLKTWIEHQSYRIKYFPCWHRYDQTFSPSLLYWTFRHLHEYDLVHSHTLFSPMLLSIVHWQCRLKQMPYLMSPHGMLEPWALHNKANKKRRYFQYVEQPALQHAQALQVLTAAEANNLHQLNLLRTVQVPNGIDQHLFTALPEPEAFYQAFPSTRGKRILLFLSRIDAKKGLDLLASAFAQVHQNFPDLHLVIAGPNSTGFLPTVENYFAELGCLDSVTFTGMLNGDLKYAALAAAELYILPSYSEGFSMSVLEGMAAGLPCIITTGCNFPEAQEADAACVVDINAEAIVTALKDCLESPQQAADMGMRGQQLILQNYTWEQSASKLLQVYTSIVDAETSNKSLSHV</sequence>
<dbReference type="PANTHER" id="PTHR45947">
    <property type="entry name" value="SULFOQUINOVOSYL TRANSFERASE SQD2"/>
    <property type="match status" value="1"/>
</dbReference>
<accession>A0A928VJQ4</accession>
<evidence type="ECO:0000313" key="3">
    <source>
        <dbReference type="EMBL" id="MBE9028902.1"/>
    </source>
</evidence>
<dbReference type="Proteomes" id="UP000625316">
    <property type="component" value="Unassembled WGS sequence"/>
</dbReference>
<dbReference type="AlphaFoldDB" id="A0A928VJQ4"/>
<dbReference type="Gene3D" id="3.40.50.2000">
    <property type="entry name" value="Glycogen Phosphorylase B"/>
    <property type="match status" value="2"/>
</dbReference>
<dbReference type="InterPro" id="IPR001296">
    <property type="entry name" value="Glyco_trans_1"/>
</dbReference>
<organism evidence="3 4">
    <name type="scientific">Romeriopsis navalis LEGE 11480</name>
    <dbReference type="NCBI Taxonomy" id="2777977"/>
    <lineage>
        <taxon>Bacteria</taxon>
        <taxon>Bacillati</taxon>
        <taxon>Cyanobacteriota</taxon>
        <taxon>Cyanophyceae</taxon>
        <taxon>Leptolyngbyales</taxon>
        <taxon>Leptolyngbyaceae</taxon>
        <taxon>Romeriopsis</taxon>
        <taxon>Romeriopsis navalis</taxon>
    </lineage>
</organism>
<dbReference type="SUPFAM" id="SSF53756">
    <property type="entry name" value="UDP-Glycosyltransferase/glycogen phosphorylase"/>
    <property type="match status" value="1"/>
</dbReference>
<dbReference type="EMBL" id="JADEXQ010000008">
    <property type="protein sequence ID" value="MBE9028902.1"/>
    <property type="molecule type" value="Genomic_DNA"/>
</dbReference>
<dbReference type="RefSeq" id="WP_264323725.1">
    <property type="nucleotide sequence ID" value="NZ_JADEXQ010000008.1"/>
</dbReference>
<dbReference type="PANTHER" id="PTHR45947:SF3">
    <property type="entry name" value="SULFOQUINOVOSYL TRANSFERASE SQD2"/>
    <property type="match status" value="1"/>
</dbReference>
<feature type="domain" description="Glycosyltransferase subfamily 4-like N-terminal" evidence="2">
    <location>
        <begin position="14"/>
        <end position="184"/>
    </location>
</feature>
<dbReference type="InterPro" id="IPR028098">
    <property type="entry name" value="Glyco_trans_4-like_N"/>
</dbReference>
<dbReference type="Pfam" id="PF00534">
    <property type="entry name" value="Glycos_transf_1"/>
    <property type="match status" value="1"/>
</dbReference>
<feature type="domain" description="Glycosyl transferase family 1" evidence="1">
    <location>
        <begin position="204"/>
        <end position="362"/>
    </location>
</feature>
<keyword evidence="4" id="KW-1185">Reference proteome</keyword>